<feature type="domain" description="Retroviral polymerase SH3-like" evidence="2">
    <location>
        <begin position="294"/>
        <end position="335"/>
    </location>
</feature>
<dbReference type="InterPro" id="IPR012337">
    <property type="entry name" value="RNaseH-like_sf"/>
</dbReference>
<feature type="compositionally biased region" description="Basic and acidic residues" evidence="1">
    <location>
        <begin position="61"/>
        <end position="78"/>
    </location>
</feature>
<name>A0A699H7A9_TANCI</name>
<dbReference type="InterPro" id="IPR036397">
    <property type="entry name" value="RNaseH_sf"/>
</dbReference>
<dbReference type="PANTHER" id="PTHR42648">
    <property type="entry name" value="TRANSPOSASE, PUTATIVE-RELATED"/>
    <property type="match status" value="1"/>
</dbReference>
<organism evidence="3">
    <name type="scientific">Tanacetum cinerariifolium</name>
    <name type="common">Dalmatian daisy</name>
    <name type="synonym">Chrysanthemum cinerariifolium</name>
    <dbReference type="NCBI Taxonomy" id="118510"/>
    <lineage>
        <taxon>Eukaryota</taxon>
        <taxon>Viridiplantae</taxon>
        <taxon>Streptophyta</taxon>
        <taxon>Embryophyta</taxon>
        <taxon>Tracheophyta</taxon>
        <taxon>Spermatophyta</taxon>
        <taxon>Magnoliopsida</taxon>
        <taxon>eudicotyledons</taxon>
        <taxon>Gunneridae</taxon>
        <taxon>Pentapetalae</taxon>
        <taxon>asterids</taxon>
        <taxon>campanulids</taxon>
        <taxon>Asterales</taxon>
        <taxon>Asteraceae</taxon>
        <taxon>Asteroideae</taxon>
        <taxon>Anthemideae</taxon>
        <taxon>Anthemidinae</taxon>
        <taxon>Tanacetum</taxon>
    </lineage>
</organism>
<protein>
    <submittedName>
        <fullName evidence="3">Retrotransposon protein, putative, Ty1-copia subclass</fullName>
    </submittedName>
</protein>
<sequence length="336" mass="38634">MGKTTNDMHSMIKLHEHSLPKKDATLTAMAIKAERIQKNNRNKKPQNAAKGKNQGKGKSKLTYDPKPKIPPPPKKDYTAKDTIYHQCSEVGHWRMNFPIYLTKLMMKKKKQASGASTLGIFTIELYSFPNKSWVMSLVVVLKSLNTTQGIRGSKKLNLGALNLYAANGHRAAVEAIRSFNLCLPNIEYMSQEFLDHLKEHEIVSQRTLYTQHNGVFERRNRSLIDMVRSMTSQTALPKSFLDYALESVARILNMMPTKKDEKTSYEVWNEQAPKISYLKVWGCEVLVKRDTLVKPDKLKPRFVKCIFVGYLKETMCYLFYYPPENKIIVAQNAEFF</sequence>
<gene>
    <name evidence="3" type="ORF">Tci_326494</name>
</gene>
<accession>A0A699H7A9</accession>
<evidence type="ECO:0000313" key="3">
    <source>
        <dbReference type="EMBL" id="GEX54519.1"/>
    </source>
</evidence>
<reference evidence="3" key="1">
    <citation type="journal article" date="2019" name="Sci. Rep.">
        <title>Draft genome of Tanacetum cinerariifolium, the natural source of mosquito coil.</title>
        <authorList>
            <person name="Yamashiro T."/>
            <person name="Shiraishi A."/>
            <person name="Satake H."/>
            <person name="Nakayama K."/>
        </authorList>
    </citation>
    <scope>NUCLEOTIDE SEQUENCE</scope>
</reference>
<evidence type="ECO:0000259" key="2">
    <source>
        <dbReference type="Pfam" id="PF25597"/>
    </source>
</evidence>
<dbReference type="InterPro" id="IPR057670">
    <property type="entry name" value="SH3_retrovirus"/>
</dbReference>
<proteinExistence type="predicted"/>
<dbReference type="Gene3D" id="3.30.420.10">
    <property type="entry name" value="Ribonuclease H-like superfamily/Ribonuclease H"/>
    <property type="match status" value="1"/>
</dbReference>
<dbReference type="GO" id="GO:0003676">
    <property type="term" value="F:nucleic acid binding"/>
    <property type="evidence" value="ECO:0007669"/>
    <property type="project" value="InterPro"/>
</dbReference>
<dbReference type="PANTHER" id="PTHR42648:SF27">
    <property type="entry name" value="RNA-DIRECTED DNA POLYMERASE"/>
    <property type="match status" value="1"/>
</dbReference>
<dbReference type="Pfam" id="PF25597">
    <property type="entry name" value="SH3_retrovirus"/>
    <property type="match status" value="1"/>
</dbReference>
<dbReference type="InterPro" id="IPR039537">
    <property type="entry name" value="Retrotran_Ty1/copia-like"/>
</dbReference>
<dbReference type="EMBL" id="BKCJ010114702">
    <property type="protein sequence ID" value="GEX54519.1"/>
    <property type="molecule type" value="Genomic_DNA"/>
</dbReference>
<comment type="caution">
    <text evidence="3">The sequence shown here is derived from an EMBL/GenBank/DDBJ whole genome shotgun (WGS) entry which is preliminary data.</text>
</comment>
<dbReference type="AlphaFoldDB" id="A0A699H7A9"/>
<evidence type="ECO:0000256" key="1">
    <source>
        <dbReference type="SAM" id="MobiDB-lite"/>
    </source>
</evidence>
<feature type="region of interest" description="Disordered" evidence="1">
    <location>
        <begin position="31"/>
        <end position="78"/>
    </location>
</feature>
<dbReference type="SUPFAM" id="SSF53098">
    <property type="entry name" value="Ribonuclease H-like"/>
    <property type="match status" value="1"/>
</dbReference>